<name>A0A9D4CSC1_DREPO</name>
<accession>A0A9D4CSC1</accession>
<proteinExistence type="predicted"/>
<feature type="region of interest" description="Disordered" evidence="1">
    <location>
        <begin position="140"/>
        <end position="196"/>
    </location>
</feature>
<comment type="caution">
    <text evidence="2">The sequence shown here is derived from an EMBL/GenBank/DDBJ whole genome shotgun (WGS) entry which is preliminary data.</text>
</comment>
<dbReference type="AlphaFoldDB" id="A0A9D4CSC1"/>
<evidence type="ECO:0000313" key="2">
    <source>
        <dbReference type="EMBL" id="KAH3729869.1"/>
    </source>
</evidence>
<evidence type="ECO:0000256" key="1">
    <source>
        <dbReference type="SAM" id="MobiDB-lite"/>
    </source>
</evidence>
<organism evidence="2 3">
    <name type="scientific">Dreissena polymorpha</name>
    <name type="common">Zebra mussel</name>
    <name type="synonym">Mytilus polymorpha</name>
    <dbReference type="NCBI Taxonomy" id="45954"/>
    <lineage>
        <taxon>Eukaryota</taxon>
        <taxon>Metazoa</taxon>
        <taxon>Spiralia</taxon>
        <taxon>Lophotrochozoa</taxon>
        <taxon>Mollusca</taxon>
        <taxon>Bivalvia</taxon>
        <taxon>Autobranchia</taxon>
        <taxon>Heteroconchia</taxon>
        <taxon>Euheterodonta</taxon>
        <taxon>Imparidentia</taxon>
        <taxon>Neoheterodontei</taxon>
        <taxon>Myida</taxon>
        <taxon>Dreissenoidea</taxon>
        <taxon>Dreissenidae</taxon>
        <taxon>Dreissena</taxon>
    </lineage>
</organism>
<sequence length="196" mass="22796">TNIPCHDDLEINVTSRVFTRKAQTNVLTKFHKNWKNNVTSRVFTCFHYIHIEKTAQPTGGHFNITNVLIEFHDDWATIRNSWNVFQRTVTTFEHNKHIIKTNILTNFKLDPGIIGTSLLTKFHKDRTRNVASRVFTNKSGWADGRRTDRRRTKTDHKSSPEQSVSSDNTLQKKTTEESLNHRGSNHFGSHETINRQ</sequence>
<protein>
    <submittedName>
        <fullName evidence="2">Uncharacterized protein</fullName>
    </submittedName>
</protein>
<dbReference type="Proteomes" id="UP000828390">
    <property type="component" value="Unassembled WGS sequence"/>
</dbReference>
<reference evidence="2" key="1">
    <citation type="journal article" date="2019" name="bioRxiv">
        <title>The Genome of the Zebra Mussel, Dreissena polymorpha: A Resource for Invasive Species Research.</title>
        <authorList>
            <person name="McCartney M.A."/>
            <person name="Auch B."/>
            <person name="Kono T."/>
            <person name="Mallez S."/>
            <person name="Zhang Y."/>
            <person name="Obille A."/>
            <person name="Becker A."/>
            <person name="Abrahante J.E."/>
            <person name="Garbe J."/>
            <person name="Badalamenti J.P."/>
            <person name="Herman A."/>
            <person name="Mangelson H."/>
            <person name="Liachko I."/>
            <person name="Sullivan S."/>
            <person name="Sone E.D."/>
            <person name="Koren S."/>
            <person name="Silverstein K.A.T."/>
            <person name="Beckman K.B."/>
            <person name="Gohl D.M."/>
        </authorList>
    </citation>
    <scope>NUCLEOTIDE SEQUENCE</scope>
    <source>
        <strain evidence="2">Duluth1</strain>
        <tissue evidence="2">Whole animal</tissue>
    </source>
</reference>
<keyword evidence="3" id="KW-1185">Reference proteome</keyword>
<feature type="non-terminal residue" evidence="2">
    <location>
        <position position="1"/>
    </location>
</feature>
<feature type="compositionally biased region" description="Polar residues" evidence="1">
    <location>
        <begin position="160"/>
        <end position="172"/>
    </location>
</feature>
<reference evidence="2" key="2">
    <citation type="submission" date="2020-11" db="EMBL/GenBank/DDBJ databases">
        <authorList>
            <person name="McCartney M.A."/>
            <person name="Auch B."/>
            <person name="Kono T."/>
            <person name="Mallez S."/>
            <person name="Becker A."/>
            <person name="Gohl D.M."/>
            <person name="Silverstein K.A.T."/>
            <person name="Koren S."/>
            <person name="Bechman K.B."/>
            <person name="Herman A."/>
            <person name="Abrahante J.E."/>
            <person name="Garbe J."/>
        </authorList>
    </citation>
    <scope>NUCLEOTIDE SEQUENCE</scope>
    <source>
        <strain evidence="2">Duluth1</strain>
        <tissue evidence="2">Whole animal</tissue>
    </source>
</reference>
<gene>
    <name evidence="2" type="ORF">DPMN_055847</name>
</gene>
<evidence type="ECO:0000313" key="3">
    <source>
        <dbReference type="Proteomes" id="UP000828390"/>
    </source>
</evidence>
<dbReference type="EMBL" id="JAIWYP010000012">
    <property type="protein sequence ID" value="KAH3729869.1"/>
    <property type="molecule type" value="Genomic_DNA"/>
</dbReference>